<name>A0ABT2B2W1_9ACTN</name>
<dbReference type="InterPro" id="IPR023393">
    <property type="entry name" value="START-like_dom_sf"/>
</dbReference>
<dbReference type="Gene3D" id="3.30.530.20">
    <property type="match status" value="2"/>
</dbReference>
<evidence type="ECO:0000256" key="1">
    <source>
        <dbReference type="SAM" id="MobiDB-lite"/>
    </source>
</evidence>
<protein>
    <submittedName>
        <fullName evidence="2">Aromatase/cyclase</fullName>
    </submittedName>
</protein>
<sequence>MPAERVHRTRHEIELAAPAHVVYGIISDAADWPLYFPPNIHVEQLDSDGRRERLRMWATANGATKSWTSRRYLDPGKRRIEFRQERSAAPVESMGGTWIVEPRGAAESRLVLLHDFTVRGDSADDVAWVERATDTNSRTELASLKELAERWTRLTDLVLSFEDSVRVDGPAERVYGFLHRVHEWPDLVPHVSRLTVVEDEPGIQTMSMDTRTSDGSTHTTESVRVCFPHAGRIVYKQTVTPALMAAHVGEWRVVPDASGVTVTSRHGVVLREENIRRVLGEGAGLAEARRYVREALGRNSTATLNLAKEHAEKAEKYTESATRSEISEIRPT</sequence>
<evidence type="ECO:0000313" key="3">
    <source>
        <dbReference type="Proteomes" id="UP001205612"/>
    </source>
</evidence>
<keyword evidence="3" id="KW-1185">Reference proteome</keyword>
<reference evidence="2 3" key="1">
    <citation type="submission" date="2022-08" db="EMBL/GenBank/DDBJ databases">
        <authorList>
            <person name="Somphong A."/>
            <person name="Phongsopitanun W."/>
        </authorList>
    </citation>
    <scope>NUCLEOTIDE SEQUENCE [LARGE SCALE GENOMIC DNA]</scope>
    <source>
        <strain evidence="2 3">LP11</strain>
    </source>
</reference>
<organism evidence="2 3">
    <name type="scientific">Streptomyces pyxinicus</name>
    <dbReference type="NCBI Taxonomy" id="2970331"/>
    <lineage>
        <taxon>Bacteria</taxon>
        <taxon>Bacillati</taxon>
        <taxon>Actinomycetota</taxon>
        <taxon>Actinomycetes</taxon>
        <taxon>Kitasatosporales</taxon>
        <taxon>Streptomycetaceae</taxon>
        <taxon>Streptomyces</taxon>
    </lineage>
</organism>
<gene>
    <name evidence="2" type="ORF">NX794_13850</name>
</gene>
<dbReference type="CDD" id="cd08861">
    <property type="entry name" value="OtcD1_ARO-CYC_like"/>
    <property type="match status" value="2"/>
</dbReference>
<dbReference type="SUPFAM" id="SSF55961">
    <property type="entry name" value="Bet v1-like"/>
    <property type="match status" value="2"/>
</dbReference>
<accession>A0ABT2B2W1</accession>
<dbReference type="EMBL" id="JANUGP010000008">
    <property type="protein sequence ID" value="MCS0602283.1"/>
    <property type="molecule type" value="Genomic_DNA"/>
</dbReference>
<dbReference type="Pfam" id="PF10604">
    <property type="entry name" value="Polyketide_cyc2"/>
    <property type="match status" value="2"/>
</dbReference>
<dbReference type="Proteomes" id="UP001205612">
    <property type="component" value="Unassembled WGS sequence"/>
</dbReference>
<comment type="caution">
    <text evidence="2">The sequence shown here is derived from an EMBL/GenBank/DDBJ whole genome shotgun (WGS) entry which is preliminary data.</text>
</comment>
<dbReference type="InterPro" id="IPR019587">
    <property type="entry name" value="Polyketide_cyclase/dehydratase"/>
</dbReference>
<evidence type="ECO:0000313" key="2">
    <source>
        <dbReference type="EMBL" id="MCS0602283.1"/>
    </source>
</evidence>
<dbReference type="RefSeq" id="WP_258778793.1">
    <property type="nucleotide sequence ID" value="NZ_JANUGP010000008.1"/>
</dbReference>
<feature type="region of interest" description="Disordered" evidence="1">
    <location>
        <begin position="311"/>
        <end position="332"/>
    </location>
</feature>
<proteinExistence type="predicted"/>